<dbReference type="EMBL" id="LHZN01000064">
    <property type="protein sequence ID" value="KXV42471.1"/>
    <property type="molecule type" value="Genomic_DNA"/>
</dbReference>
<name>A0AAW3R0S6_9PROT</name>
<protein>
    <submittedName>
        <fullName evidence="2">Uncharacterized protein</fullName>
    </submittedName>
</protein>
<evidence type="ECO:0000313" key="1">
    <source>
        <dbReference type="EMBL" id="GLQ68076.1"/>
    </source>
</evidence>
<comment type="caution">
    <text evidence="2">The sequence shown here is derived from an EMBL/GenBank/DDBJ whole genome shotgun (WGS) entry which is preliminary data.</text>
</comment>
<accession>A0AAW3R0S6</accession>
<reference evidence="1" key="1">
    <citation type="journal article" date="2014" name="Int. J. Syst. Evol. Microbiol.">
        <title>Complete genome of a new Firmicutes species belonging to the dominant human colonic microbiota ('Ruminococcus bicirculans') reveals two chromosomes and a selective capacity to utilize plant glucans.</title>
        <authorList>
            <consortium name="NISC Comparative Sequencing Program"/>
            <person name="Wegmann U."/>
            <person name="Louis P."/>
            <person name="Goesmann A."/>
            <person name="Henrissat B."/>
            <person name="Duncan S.H."/>
            <person name="Flint H.J."/>
        </authorList>
    </citation>
    <scope>NUCLEOTIDE SEQUENCE</scope>
    <source>
        <strain evidence="1">NBRC 3250</strain>
    </source>
</reference>
<dbReference type="Proteomes" id="UP001156672">
    <property type="component" value="Unassembled WGS sequence"/>
</dbReference>
<reference evidence="2 3" key="2">
    <citation type="submission" date="2015-06" db="EMBL/GenBank/DDBJ databases">
        <title>Improved classification and identification of acetic acid bacteria using matrix-assisted laser desorption/ionization time-of-flight mass spectrometry; Gluconobacter nephelii and Gluconobacter uchimurae are later heterotypic synonyms of Gluconobacter japonicus and Gluconobacter oxydans, respectively.</title>
        <authorList>
            <person name="Li L."/>
            <person name="Cleenwerck I."/>
            <person name="De Vuyst L."/>
            <person name="Vandamme P."/>
        </authorList>
    </citation>
    <scope>NUCLEOTIDE SEQUENCE [LARGE SCALE GENOMIC DNA]</scope>
    <source>
        <strain evidence="2 3">LMG 1356</strain>
    </source>
</reference>
<keyword evidence="4" id="KW-1185">Reference proteome</keyword>
<dbReference type="Proteomes" id="UP000075682">
    <property type="component" value="Unassembled WGS sequence"/>
</dbReference>
<dbReference type="RefSeq" id="WP_062027091.1">
    <property type="nucleotide sequence ID" value="NZ_BEWL01000030.1"/>
</dbReference>
<proteinExistence type="predicted"/>
<organism evidence="2 3">
    <name type="scientific">Gluconobacter albidus</name>
    <dbReference type="NCBI Taxonomy" id="318683"/>
    <lineage>
        <taxon>Bacteria</taxon>
        <taxon>Pseudomonadati</taxon>
        <taxon>Pseudomonadota</taxon>
        <taxon>Alphaproteobacteria</taxon>
        <taxon>Acetobacterales</taxon>
        <taxon>Acetobacteraceae</taxon>
        <taxon>Gluconobacter</taxon>
    </lineage>
</organism>
<dbReference type="AlphaFoldDB" id="A0AAW3R0S6"/>
<reference evidence="1" key="4">
    <citation type="submission" date="2023-01" db="EMBL/GenBank/DDBJ databases">
        <title>Draft genome sequence of Gluconobacter albidus strain NBRC 3250.</title>
        <authorList>
            <person name="Sun Q."/>
            <person name="Mori K."/>
        </authorList>
    </citation>
    <scope>NUCLEOTIDE SEQUENCE</scope>
    <source>
        <strain evidence="1">NBRC 3250</strain>
    </source>
</reference>
<gene>
    <name evidence="2" type="ORF">AD941_00740</name>
    <name evidence="1" type="ORF">GCM10007866_05240</name>
</gene>
<evidence type="ECO:0000313" key="3">
    <source>
        <dbReference type="Proteomes" id="UP000075682"/>
    </source>
</evidence>
<evidence type="ECO:0000313" key="4">
    <source>
        <dbReference type="Proteomes" id="UP001156672"/>
    </source>
</evidence>
<dbReference type="EMBL" id="BSNW01000006">
    <property type="protein sequence ID" value="GLQ68076.1"/>
    <property type="molecule type" value="Genomic_DNA"/>
</dbReference>
<sequence>MFVVIHEKPGCFSQLLGVFVNRMQVGNEIIRTMEALKKDGEHTNQSDFKIIEAELNKNNMIFE</sequence>
<reference evidence="4" key="3">
    <citation type="journal article" date="2019" name="Int. J. Syst. Evol. Microbiol.">
        <title>The Global Catalogue of Microorganisms (GCM) 10K type strain sequencing project: providing services to taxonomists for standard genome sequencing and annotation.</title>
        <authorList>
            <consortium name="The Broad Institute Genomics Platform"/>
            <consortium name="The Broad Institute Genome Sequencing Center for Infectious Disease"/>
            <person name="Wu L."/>
            <person name="Ma J."/>
        </authorList>
    </citation>
    <scope>NUCLEOTIDE SEQUENCE [LARGE SCALE GENOMIC DNA]</scope>
    <source>
        <strain evidence="4">NBRC 3250</strain>
    </source>
</reference>
<evidence type="ECO:0000313" key="2">
    <source>
        <dbReference type="EMBL" id="KXV42471.1"/>
    </source>
</evidence>